<feature type="binding site" description="axial binding residue" evidence="11">
    <location>
        <position position="159"/>
    </location>
    <ligand>
        <name>heme</name>
        <dbReference type="ChEBI" id="CHEBI:30413"/>
        <label>2</label>
    </ligand>
    <ligandPart>
        <name>Fe</name>
        <dbReference type="ChEBI" id="CHEBI:18248"/>
    </ligandPart>
</feature>
<feature type="binding site" description="covalent" evidence="10">
    <location>
        <position position="317"/>
    </location>
    <ligand>
        <name>heme</name>
        <dbReference type="ChEBI" id="CHEBI:30413"/>
        <label>4</label>
    </ligand>
</feature>
<reference evidence="13 14" key="1">
    <citation type="submission" date="2018-08" db="EMBL/GenBank/DDBJ databases">
        <title>Erythrobacter zhengii sp.nov., a bacterium isolated from deep-sea sediment.</title>
        <authorList>
            <person name="Fang C."/>
            <person name="Wu Y.-H."/>
            <person name="Sun C."/>
            <person name="Wang H."/>
            <person name="Cheng H."/>
            <person name="Meng F.-X."/>
            <person name="Wang C.-S."/>
            <person name="Xu X.-W."/>
        </authorList>
    </citation>
    <scope>NUCLEOTIDE SEQUENCE [LARGE SCALE GENOMIC DNA]</scope>
    <source>
        <strain evidence="13 14">V18</strain>
    </source>
</reference>
<evidence type="ECO:0000256" key="2">
    <source>
        <dbReference type="ARBA" id="ARBA00015978"/>
    </source>
</evidence>
<dbReference type="GO" id="GO:0009055">
    <property type="term" value="F:electron transfer activity"/>
    <property type="evidence" value="ECO:0007669"/>
    <property type="project" value="InterPro"/>
</dbReference>
<feature type="binding site" description="covalent" evidence="10">
    <location>
        <position position="257"/>
    </location>
    <ligand>
        <name>heme</name>
        <dbReference type="ChEBI" id="CHEBI:30413"/>
        <label>3</label>
    </ligand>
</feature>
<dbReference type="InterPro" id="IPR003158">
    <property type="entry name" value="Photosyn_RC_cyt_c-su"/>
</dbReference>
<dbReference type="GO" id="GO:0030077">
    <property type="term" value="C:plasma membrane light-harvesting complex"/>
    <property type="evidence" value="ECO:0007669"/>
    <property type="project" value="InterPro"/>
</dbReference>
<dbReference type="Gene3D" id="1.10.468.10">
    <property type="entry name" value="Photosynthetic Reaction Center, subunit C, domain 2"/>
    <property type="match status" value="2"/>
</dbReference>
<accession>A0A418NR84</accession>
<name>A0A418NR84_9SPHN</name>
<keyword evidence="12" id="KW-0732">Signal</keyword>
<evidence type="ECO:0000256" key="10">
    <source>
        <dbReference type="PIRSR" id="PIRSR000017-1"/>
    </source>
</evidence>
<keyword evidence="3 9" id="KW-0813">Transport</keyword>
<feature type="binding site" description="axial binding residue" evidence="11">
    <location>
        <position position="133"/>
    </location>
    <ligand>
        <name>heme</name>
        <dbReference type="ChEBI" id="CHEBI:30413"/>
        <label>2</label>
    </ligand>
    <ligandPart>
        <name>Fe</name>
        <dbReference type="ChEBI" id="CHEBI:18248"/>
    </ligandPart>
</feature>
<dbReference type="PIRSF" id="PIRSF000017">
    <property type="entry name" value="RC_cytochrome"/>
    <property type="match status" value="1"/>
</dbReference>
<organism evidence="13 14">
    <name type="scientific">Aurantiacibacter zhengii</name>
    <dbReference type="NCBI Taxonomy" id="2307003"/>
    <lineage>
        <taxon>Bacteria</taxon>
        <taxon>Pseudomonadati</taxon>
        <taxon>Pseudomonadota</taxon>
        <taxon>Alphaproteobacteria</taxon>
        <taxon>Sphingomonadales</taxon>
        <taxon>Erythrobacteraceae</taxon>
        <taxon>Aurantiacibacter</taxon>
    </lineage>
</organism>
<keyword evidence="6 9" id="KW-0479">Metal-binding</keyword>
<evidence type="ECO:0000256" key="3">
    <source>
        <dbReference type="ARBA" id="ARBA00022448"/>
    </source>
</evidence>
<dbReference type="AlphaFoldDB" id="A0A418NR84"/>
<evidence type="ECO:0000256" key="8">
    <source>
        <dbReference type="ARBA" id="ARBA00023004"/>
    </source>
</evidence>
<feature type="signal peptide" evidence="12">
    <location>
        <begin position="1"/>
        <end position="27"/>
    </location>
</feature>
<comment type="caution">
    <text evidence="13">The sequence shown here is derived from an EMBL/GenBank/DDBJ whole genome shotgun (WGS) entry which is preliminary data.</text>
</comment>
<dbReference type="NCBIfam" id="NF040706">
    <property type="entry name" value="photo_cyt_PufC"/>
    <property type="match status" value="1"/>
</dbReference>
<evidence type="ECO:0000256" key="6">
    <source>
        <dbReference type="ARBA" id="ARBA00022723"/>
    </source>
</evidence>
<feature type="binding site" description="axial binding residue" evidence="11">
    <location>
        <position position="243"/>
    </location>
    <ligand>
        <name>heme</name>
        <dbReference type="ChEBI" id="CHEBI:30413"/>
        <label>3</label>
    </ligand>
    <ligandPart>
        <name>Fe</name>
        <dbReference type="ChEBI" id="CHEBI:18248"/>
    </ligandPart>
</feature>
<feature type="binding site" description="axial binding residue" evidence="11">
    <location>
        <position position="97"/>
    </location>
    <ligand>
        <name>heme</name>
        <dbReference type="ChEBI" id="CHEBI:30413"/>
        <label>1</label>
    </ligand>
    <ligandPart>
        <name>Fe</name>
        <dbReference type="ChEBI" id="CHEBI:18248"/>
    </ligandPart>
</feature>
<keyword evidence="14" id="KW-1185">Reference proteome</keyword>
<feature type="binding site" description="axial binding residue" evidence="11">
    <location>
        <position position="318"/>
    </location>
    <ligand>
        <name>heme</name>
        <dbReference type="ChEBI" id="CHEBI:30413"/>
        <label>4</label>
    </ligand>
    <ligandPart>
        <name>Fe</name>
        <dbReference type="ChEBI" id="CHEBI:18248"/>
    </ligandPart>
</feature>
<keyword evidence="8 9" id="KW-0408">Iron</keyword>
<evidence type="ECO:0000256" key="9">
    <source>
        <dbReference type="PIRNR" id="PIRNR000017"/>
    </source>
</evidence>
<evidence type="ECO:0000256" key="5">
    <source>
        <dbReference type="ARBA" id="ARBA00022617"/>
    </source>
</evidence>
<evidence type="ECO:0000313" key="13">
    <source>
        <dbReference type="EMBL" id="RIV85600.1"/>
    </source>
</evidence>
<dbReference type="Pfam" id="PF02276">
    <property type="entry name" value="CytoC_RC"/>
    <property type="match status" value="1"/>
</dbReference>
<dbReference type="GO" id="GO:0020037">
    <property type="term" value="F:heme binding"/>
    <property type="evidence" value="ECO:0007669"/>
    <property type="project" value="InterPro"/>
</dbReference>
<dbReference type="CDD" id="cd09224">
    <property type="entry name" value="CytoC_RC"/>
    <property type="match status" value="1"/>
</dbReference>
<evidence type="ECO:0000256" key="11">
    <source>
        <dbReference type="PIRSR" id="PIRSR000017-2"/>
    </source>
</evidence>
<dbReference type="OrthoDB" id="9813732at2"/>
<keyword evidence="7 9" id="KW-0249">Electron transport</keyword>
<dbReference type="EMBL" id="QXFL01000004">
    <property type="protein sequence ID" value="RIV85600.1"/>
    <property type="molecule type" value="Genomic_DNA"/>
</dbReference>
<dbReference type="GO" id="GO:0005506">
    <property type="term" value="F:iron ion binding"/>
    <property type="evidence" value="ECO:0007669"/>
    <property type="project" value="InterPro"/>
</dbReference>
<dbReference type="Proteomes" id="UP000286576">
    <property type="component" value="Unassembled WGS sequence"/>
</dbReference>
<feature type="binding site" description="covalent" evidence="10">
    <location>
        <position position="113"/>
    </location>
    <ligand>
        <name>heme</name>
        <dbReference type="ChEBI" id="CHEBI:30413"/>
        <label>1</label>
    </ligand>
</feature>
<comment type="function">
    <text evidence="1 9">The reaction center of purple bacteria contains a tightly bound cytochrome molecule which re-reduces the photo oxidized primary electron donor.</text>
</comment>
<feature type="binding site" description="covalent" evidence="10">
    <location>
        <position position="158"/>
    </location>
    <ligand>
        <name>heme</name>
        <dbReference type="ChEBI" id="CHEBI:30413"/>
        <label>2</label>
    </ligand>
</feature>
<feature type="binding site" description="covalent" evidence="10">
    <location>
        <position position="155"/>
    </location>
    <ligand>
        <name>heme</name>
        <dbReference type="ChEBI" id="CHEBI:30413"/>
        <label>2</label>
    </ligand>
</feature>
<evidence type="ECO:0000313" key="14">
    <source>
        <dbReference type="Proteomes" id="UP000286576"/>
    </source>
</evidence>
<evidence type="ECO:0000256" key="7">
    <source>
        <dbReference type="ARBA" id="ARBA00022982"/>
    </source>
</evidence>
<feature type="binding site" description="covalent" evidence="10">
    <location>
        <position position="314"/>
    </location>
    <ligand>
        <name>heme</name>
        <dbReference type="ChEBI" id="CHEBI:30413"/>
        <label>4</label>
    </ligand>
</feature>
<dbReference type="SUPFAM" id="SSF48695">
    <property type="entry name" value="Multiheme cytochromes"/>
    <property type="match status" value="1"/>
</dbReference>
<keyword evidence="5 9" id="KW-0349">Heme</keyword>
<keyword evidence="4 9" id="KW-0602">Photosynthesis</keyword>
<dbReference type="GO" id="GO:0019684">
    <property type="term" value="P:photosynthesis, light reaction"/>
    <property type="evidence" value="ECO:0007669"/>
    <property type="project" value="InterPro"/>
</dbReference>
<feature type="binding site" description="covalent" evidence="10">
    <location>
        <position position="254"/>
    </location>
    <ligand>
        <name>heme</name>
        <dbReference type="ChEBI" id="CHEBI:30413"/>
        <label>3</label>
    </ligand>
</feature>
<gene>
    <name evidence="13" type="ORF">D2V07_09620</name>
</gene>
<protein>
    <recommendedName>
        <fullName evidence="2 9">Photosynthetic reaction center cytochrome c subunit</fullName>
    </recommendedName>
</protein>
<feature type="binding site" description="covalent" evidence="10">
    <location>
        <position position="110"/>
    </location>
    <ligand>
        <name>heme</name>
        <dbReference type="ChEBI" id="CHEBI:30413"/>
        <label>1</label>
    </ligand>
</feature>
<sequence length="371" mass="40248">MTLHGNLTRRRLPLAALAVLAGSATLAGCEVAPKVSQQNGYRGTGMDQIYISDSEIRDEVPAPPYELPPPGGQSAGEVYENVQVLSNVSVDEFNYLMAAITEWVAPEEGCAYCHNPANMASDEIYTKTVARSMIQMTQSANNNWSDHVGATGVTCWTCHRGNNIPEAVWTLPGEPQRGIVGNRNGQNEPVSNTAYSSLPQYAVARYLLGEVEPEDIRVVSTTMHPTPANTITTMETESSYALMMHMSDSLGVNCTYCHNSQSFSAWNISTPPRATAWHGIRMVRNLNGSYITPLQSIFPDNRLGPMGDPYKVNCTTCHQGQNKPMGGVQMVADYPALQSPPQSGWRPSQAAMDMIMGPAADDTQNGVEATD</sequence>
<evidence type="ECO:0000256" key="1">
    <source>
        <dbReference type="ARBA" id="ARBA00003196"/>
    </source>
</evidence>
<evidence type="ECO:0000256" key="12">
    <source>
        <dbReference type="SAM" id="SignalP"/>
    </source>
</evidence>
<feature type="binding site" description="axial binding residue" evidence="11">
    <location>
        <position position="147"/>
    </location>
    <ligand>
        <name>heme</name>
        <dbReference type="ChEBI" id="CHEBI:30413"/>
        <label>4</label>
    </ligand>
    <ligandPart>
        <name>Fe</name>
        <dbReference type="ChEBI" id="CHEBI:18248"/>
    </ligandPart>
</feature>
<dbReference type="RefSeq" id="WP_119586792.1">
    <property type="nucleotide sequence ID" value="NZ_CAWODQ010000024.1"/>
</dbReference>
<dbReference type="InterPro" id="IPR023119">
    <property type="entry name" value="Multihaem_cyt_PRC_cyt_su-like"/>
</dbReference>
<feature type="binding site" description="axial binding residue" evidence="11">
    <location>
        <position position="258"/>
    </location>
    <ligand>
        <name>heme</name>
        <dbReference type="ChEBI" id="CHEBI:30413"/>
        <label>3</label>
    </ligand>
    <ligandPart>
        <name>Fe</name>
        <dbReference type="ChEBI" id="CHEBI:18248"/>
    </ligandPart>
</feature>
<proteinExistence type="predicted"/>
<feature type="binding site" description="axial binding residue" evidence="11">
    <location>
        <position position="114"/>
    </location>
    <ligand>
        <name>heme</name>
        <dbReference type="ChEBI" id="CHEBI:30413"/>
        <label>1</label>
    </ligand>
    <ligandPart>
        <name>Fe</name>
        <dbReference type="ChEBI" id="CHEBI:18248"/>
    </ligandPart>
</feature>
<comment type="PTM">
    <text evidence="9 10">Binds 4 heme groups per subunit.</text>
</comment>
<evidence type="ECO:0000256" key="4">
    <source>
        <dbReference type="ARBA" id="ARBA00022531"/>
    </source>
</evidence>
<keyword evidence="9" id="KW-0674">Reaction center</keyword>
<feature type="chain" id="PRO_5019246206" description="Photosynthetic reaction center cytochrome c subunit" evidence="12">
    <location>
        <begin position="28"/>
        <end position="371"/>
    </location>
</feature>
<dbReference type="InterPro" id="IPR036280">
    <property type="entry name" value="Multihaem_cyt_sf"/>
</dbReference>